<evidence type="ECO:0000313" key="3">
    <source>
        <dbReference type="EMBL" id="KAL3693337.1"/>
    </source>
</evidence>
<sequence>MEVIPAWRLFSGDVSSVSRHAGVPLNLEIKSNRIVVRPSHTASSSAETHRQLVARSVCSSRTGLYARGALLSQGQLIGSSKFYGLVEHKVDRRYRVTLSLKSLWYYPRRNLRTLQCRSEARPYEASVDVSSRDDVSGNSNANSAAIISRESNSAHVSTGNLQPQGGFPVNLATGVGITAGVFLMALLGFLAKPRRNGGSIADLVRRGQVRSDRGADSELLKYEDPFNNPLVKMGTKNPIVKMCGKMFRLAPVTLTDEEVAKHQNRRIQAYQWKRPVVFLSEGEPVPQGVDPEEVRWIPSNHPFATTNNYIDEDQAQKNVYQTRGVPSRLRAEHDALRRKMEEATKRDKDFEPPGMQFSGDKAWQANNNNLEESSGWIDGINGQTKVTDSSTTADKQMNGKLGGTSSSINGQSQGGGSVNNEKGSRLRNIDFSGEV</sequence>
<keyword evidence="2" id="KW-0472">Membrane</keyword>
<feature type="region of interest" description="Disordered" evidence="1">
    <location>
        <begin position="372"/>
        <end position="435"/>
    </location>
</feature>
<gene>
    <name evidence="3" type="ORF">R1sor_006988</name>
</gene>
<name>A0ABD3HS22_9MARC</name>
<feature type="compositionally biased region" description="Polar residues" evidence="1">
    <location>
        <begin position="381"/>
        <end position="395"/>
    </location>
</feature>
<protein>
    <recommendedName>
        <fullName evidence="5">Protein MULTIPLE CHLOROPLAST DIVISION SITE 1</fullName>
    </recommendedName>
</protein>
<dbReference type="InterPro" id="IPR034572">
    <property type="entry name" value="MCD1"/>
</dbReference>
<keyword evidence="4" id="KW-1185">Reference proteome</keyword>
<dbReference type="PANTHER" id="PTHR36317:SF1">
    <property type="entry name" value="PROTEIN MULTIPLE CHLOROPLAST DIVISION SITE 1"/>
    <property type="match status" value="1"/>
</dbReference>
<reference evidence="3 4" key="1">
    <citation type="submission" date="2024-09" db="EMBL/GenBank/DDBJ databases">
        <title>Chromosome-scale assembly of Riccia sorocarpa.</title>
        <authorList>
            <person name="Paukszto L."/>
        </authorList>
    </citation>
    <scope>NUCLEOTIDE SEQUENCE [LARGE SCALE GENOMIC DNA]</scope>
    <source>
        <strain evidence="3">LP-2024</strain>
        <tissue evidence="3">Aerial parts of the thallus</tissue>
    </source>
</reference>
<evidence type="ECO:0000313" key="4">
    <source>
        <dbReference type="Proteomes" id="UP001633002"/>
    </source>
</evidence>
<evidence type="ECO:0000256" key="2">
    <source>
        <dbReference type="SAM" id="Phobius"/>
    </source>
</evidence>
<accession>A0ABD3HS22</accession>
<organism evidence="3 4">
    <name type="scientific">Riccia sorocarpa</name>
    <dbReference type="NCBI Taxonomy" id="122646"/>
    <lineage>
        <taxon>Eukaryota</taxon>
        <taxon>Viridiplantae</taxon>
        <taxon>Streptophyta</taxon>
        <taxon>Embryophyta</taxon>
        <taxon>Marchantiophyta</taxon>
        <taxon>Marchantiopsida</taxon>
        <taxon>Marchantiidae</taxon>
        <taxon>Marchantiales</taxon>
        <taxon>Ricciaceae</taxon>
        <taxon>Riccia</taxon>
    </lineage>
</organism>
<keyword evidence="2" id="KW-1133">Transmembrane helix</keyword>
<dbReference type="EMBL" id="JBJQOH010000003">
    <property type="protein sequence ID" value="KAL3693337.1"/>
    <property type="molecule type" value="Genomic_DNA"/>
</dbReference>
<keyword evidence="2" id="KW-0812">Transmembrane</keyword>
<feature type="transmembrane region" description="Helical" evidence="2">
    <location>
        <begin position="171"/>
        <end position="191"/>
    </location>
</feature>
<dbReference type="Proteomes" id="UP001633002">
    <property type="component" value="Unassembled WGS sequence"/>
</dbReference>
<evidence type="ECO:0008006" key="5">
    <source>
        <dbReference type="Google" id="ProtNLM"/>
    </source>
</evidence>
<proteinExistence type="predicted"/>
<dbReference type="PANTHER" id="PTHR36317">
    <property type="entry name" value="PROTEIN MULTIPLE CHLOROPLAST DIVISION SITE 1"/>
    <property type="match status" value="1"/>
</dbReference>
<comment type="caution">
    <text evidence="3">The sequence shown here is derived from an EMBL/GenBank/DDBJ whole genome shotgun (WGS) entry which is preliminary data.</text>
</comment>
<evidence type="ECO:0000256" key="1">
    <source>
        <dbReference type="SAM" id="MobiDB-lite"/>
    </source>
</evidence>
<dbReference type="AlphaFoldDB" id="A0ABD3HS22"/>